<reference evidence="3" key="1">
    <citation type="journal article" date="2020" name="Stud. Mycol.">
        <title>101 Dothideomycetes genomes: a test case for predicting lifestyles and emergence of pathogens.</title>
        <authorList>
            <person name="Haridas S."/>
            <person name="Albert R."/>
            <person name="Binder M."/>
            <person name="Bloem J."/>
            <person name="Labutti K."/>
            <person name="Salamov A."/>
            <person name="Andreopoulos B."/>
            <person name="Baker S."/>
            <person name="Barry K."/>
            <person name="Bills G."/>
            <person name="Bluhm B."/>
            <person name="Cannon C."/>
            <person name="Castanera R."/>
            <person name="Culley D."/>
            <person name="Daum C."/>
            <person name="Ezra D."/>
            <person name="Gonzalez J."/>
            <person name="Henrissat B."/>
            <person name="Kuo A."/>
            <person name="Liang C."/>
            <person name="Lipzen A."/>
            <person name="Lutzoni F."/>
            <person name="Magnuson J."/>
            <person name="Mondo S."/>
            <person name="Nolan M."/>
            <person name="Ohm R."/>
            <person name="Pangilinan J."/>
            <person name="Park H.-J."/>
            <person name="Ramirez L."/>
            <person name="Alfaro M."/>
            <person name="Sun H."/>
            <person name="Tritt A."/>
            <person name="Yoshinaga Y."/>
            <person name="Zwiers L.-H."/>
            <person name="Turgeon B."/>
            <person name="Goodwin S."/>
            <person name="Spatafora J."/>
            <person name="Crous P."/>
            <person name="Grigoriev I."/>
        </authorList>
    </citation>
    <scope>NUCLEOTIDE SEQUENCE</scope>
    <source>
        <strain evidence="3">CBS 123094</strain>
    </source>
</reference>
<dbReference type="InterPro" id="IPR013830">
    <property type="entry name" value="SGNH_hydro"/>
</dbReference>
<evidence type="ECO:0000313" key="4">
    <source>
        <dbReference type="Proteomes" id="UP000799779"/>
    </source>
</evidence>
<feature type="domain" description="SGNH hydrolase-type esterase" evidence="2">
    <location>
        <begin position="65"/>
        <end position="209"/>
    </location>
</feature>
<organism evidence="3 4">
    <name type="scientific">Amniculicola lignicola CBS 123094</name>
    <dbReference type="NCBI Taxonomy" id="1392246"/>
    <lineage>
        <taxon>Eukaryota</taxon>
        <taxon>Fungi</taxon>
        <taxon>Dikarya</taxon>
        <taxon>Ascomycota</taxon>
        <taxon>Pezizomycotina</taxon>
        <taxon>Dothideomycetes</taxon>
        <taxon>Pleosporomycetidae</taxon>
        <taxon>Pleosporales</taxon>
        <taxon>Amniculicolaceae</taxon>
        <taxon>Amniculicola</taxon>
    </lineage>
</organism>
<gene>
    <name evidence="3" type="ORF">P154DRAFT_521636</name>
</gene>
<dbReference type="SUPFAM" id="SSF52266">
    <property type="entry name" value="SGNH hydrolase"/>
    <property type="match status" value="1"/>
</dbReference>
<sequence>MVKLFSTILAVATLSQAVSAATVKVMPLGASIVTYCWRANLWKKLMDSNINGQAIDFVGSQSGGDCGFTFDNNHEGHSGALAIEYVEKNFLPPWLATAKPDVIVMHLGTNDVVQNKNTTDVIKAYSTLVDQMRASKPTMKIVFAQILPIAPSLFGQATSNRVVALNKAIAAWVSTKTTARSKIYLVDQFTGFNATTDTVEGEHPNAAGNVKIADKFYPAVVSAIADVSAPETALQSFLFST</sequence>
<name>A0A6A5WKY0_9PLEO</name>
<dbReference type="GO" id="GO:0004622">
    <property type="term" value="F:phosphatidylcholine lysophospholipase activity"/>
    <property type="evidence" value="ECO:0007669"/>
    <property type="project" value="TreeGrafter"/>
</dbReference>
<feature type="signal peptide" evidence="1">
    <location>
        <begin position="1"/>
        <end position="20"/>
    </location>
</feature>
<dbReference type="Proteomes" id="UP000799779">
    <property type="component" value="Unassembled WGS sequence"/>
</dbReference>
<dbReference type="OrthoDB" id="2119228at2759"/>
<keyword evidence="4" id="KW-1185">Reference proteome</keyword>
<dbReference type="PANTHER" id="PTHR30383:SF2">
    <property type="entry name" value="CELLULOSE-BINDING PROTEIN"/>
    <property type="match status" value="1"/>
</dbReference>
<evidence type="ECO:0000259" key="2">
    <source>
        <dbReference type="Pfam" id="PF13472"/>
    </source>
</evidence>
<dbReference type="Gene3D" id="3.40.50.1110">
    <property type="entry name" value="SGNH hydrolase"/>
    <property type="match status" value="1"/>
</dbReference>
<dbReference type="Pfam" id="PF13472">
    <property type="entry name" value="Lipase_GDSL_2"/>
    <property type="match status" value="1"/>
</dbReference>
<dbReference type="PANTHER" id="PTHR30383">
    <property type="entry name" value="THIOESTERASE 1/PROTEASE 1/LYSOPHOSPHOLIPASE L1"/>
    <property type="match status" value="1"/>
</dbReference>
<evidence type="ECO:0000256" key="1">
    <source>
        <dbReference type="SAM" id="SignalP"/>
    </source>
</evidence>
<dbReference type="InterPro" id="IPR051532">
    <property type="entry name" value="Ester_Hydrolysis_Enzymes"/>
</dbReference>
<keyword evidence="1" id="KW-0732">Signal</keyword>
<dbReference type="AlphaFoldDB" id="A0A6A5WKY0"/>
<dbReference type="InterPro" id="IPR036514">
    <property type="entry name" value="SGNH_hydro_sf"/>
</dbReference>
<dbReference type="EMBL" id="ML977582">
    <property type="protein sequence ID" value="KAF2001584.1"/>
    <property type="molecule type" value="Genomic_DNA"/>
</dbReference>
<protein>
    <submittedName>
        <fullName evidence="3">Carbohydrate esterase family 3 protein</fullName>
    </submittedName>
</protein>
<feature type="chain" id="PRO_5025558654" evidence="1">
    <location>
        <begin position="21"/>
        <end position="241"/>
    </location>
</feature>
<dbReference type="CDD" id="cd01833">
    <property type="entry name" value="XynB_like"/>
    <property type="match status" value="1"/>
</dbReference>
<accession>A0A6A5WKY0</accession>
<evidence type="ECO:0000313" key="3">
    <source>
        <dbReference type="EMBL" id="KAF2001584.1"/>
    </source>
</evidence>
<proteinExistence type="predicted"/>